<feature type="region of interest" description="Disordered" evidence="1">
    <location>
        <begin position="1"/>
        <end position="33"/>
    </location>
</feature>
<dbReference type="Gene3D" id="3.40.50.300">
    <property type="entry name" value="P-loop containing nucleotide triphosphate hydrolases"/>
    <property type="match status" value="1"/>
</dbReference>
<feature type="domain" description="Chromosomal replication initiator protein DnaA ATPAse" evidence="2">
    <location>
        <begin position="40"/>
        <end position="99"/>
    </location>
</feature>
<evidence type="ECO:0000256" key="1">
    <source>
        <dbReference type="SAM" id="MobiDB-lite"/>
    </source>
</evidence>
<dbReference type="GO" id="GO:0006260">
    <property type="term" value="P:DNA replication"/>
    <property type="evidence" value="ECO:0007669"/>
    <property type="project" value="TreeGrafter"/>
</dbReference>
<dbReference type="EMBL" id="LR134190">
    <property type="protein sequence ID" value="VEB61337.1"/>
    <property type="molecule type" value="Genomic_DNA"/>
</dbReference>
<evidence type="ECO:0000313" key="3">
    <source>
        <dbReference type="EMBL" id="VEB61337.1"/>
    </source>
</evidence>
<organism evidence="3 4">
    <name type="scientific">Salmonella enterica I</name>
    <dbReference type="NCBI Taxonomy" id="59201"/>
    <lineage>
        <taxon>Bacteria</taxon>
        <taxon>Pseudomonadati</taxon>
        <taxon>Pseudomonadota</taxon>
        <taxon>Gammaproteobacteria</taxon>
        <taxon>Enterobacterales</taxon>
        <taxon>Enterobacteriaceae</taxon>
        <taxon>Salmonella</taxon>
    </lineage>
</organism>
<feature type="compositionally biased region" description="Basic and acidic residues" evidence="1">
    <location>
        <begin position="14"/>
        <end position="31"/>
    </location>
</feature>
<dbReference type="PANTHER" id="PTHR30050:SF4">
    <property type="entry name" value="ATP-BINDING PROTEIN RV3427C IN INSERTION SEQUENCE-RELATED"/>
    <property type="match status" value="1"/>
</dbReference>
<evidence type="ECO:0000259" key="2">
    <source>
        <dbReference type="Pfam" id="PF00308"/>
    </source>
</evidence>
<name>A0A447U5R1_SALET</name>
<dbReference type="Proteomes" id="UP000269208">
    <property type="component" value="Chromosome"/>
</dbReference>
<proteinExistence type="predicted"/>
<reference evidence="3 4" key="1">
    <citation type="submission" date="2018-12" db="EMBL/GenBank/DDBJ databases">
        <authorList>
            <consortium name="Pathogen Informatics"/>
        </authorList>
    </citation>
    <scope>NUCLEOTIDE SEQUENCE [LARGE SCALE GENOMIC DNA]</scope>
    <source>
        <strain evidence="3 4">NCTC6754</strain>
    </source>
</reference>
<dbReference type="InterPro" id="IPR027417">
    <property type="entry name" value="P-loop_NTPase"/>
</dbReference>
<accession>A0A447U5R1</accession>
<evidence type="ECO:0000313" key="4">
    <source>
        <dbReference type="Proteomes" id="UP000269208"/>
    </source>
</evidence>
<dbReference type="SUPFAM" id="SSF52540">
    <property type="entry name" value="P-loop containing nucleoside triphosphate hydrolases"/>
    <property type="match status" value="1"/>
</dbReference>
<dbReference type="AlphaFoldDB" id="A0A447U5R1"/>
<sequence>MSGGHGRKPKGRKRSEELDRMNQKSRTEKIFGRSGIQDLHRSCTFANYEVSGEGQRKAYTMAKSYAQNFGSGFASFVFSGGPGTGKNHLAAAIGNHLLAGGHSVSGGKPFPDLMLRVRECYDGGQSEASLLDDLCQS</sequence>
<dbReference type="InterPro" id="IPR013317">
    <property type="entry name" value="DnaA_dom"/>
</dbReference>
<dbReference type="Pfam" id="PF00308">
    <property type="entry name" value="Bac_DnaA"/>
    <property type="match status" value="1"/>
</dbReference>
<protein>
    <submittedName>
        <fullName evidence="3">DNA replication protein DnaC</fullName>
    </submittedName>
</protein>
<gene>
    <name evidence="3" type="primary">dnaC_3</name>
    <name evidence="3" type="ORF">NCTC6754_06901</name>
</gene>
<dbReference type="PANTHER" id="PTHR30050">
    <property type="entry name" value="CHROMOSOMAL REPLICATION INITIATOR PROTEIN DNAA"/>
    <property type="match status" value="1"/>
</dbReference>
<feature type="compositionally biased region" description="Basic residues" evidence="1">
    <location>
        <begin position="1"/>
        <end position="13"/>
    </location>
</feature>